<evidence type="ECO:0000256" key="6">
    <source>
        <dbReference type="SAM" id="MobiDB-lite"/>
    </source>
</evidence>
<evidence type="ECO:0000313" key="7">
    <source>
        <dbReference type="EMBL" id="KAJ4959675.1"/>
    </source>
</evidence>
<reference evidence="7" key="1">
    <citation type="journal article" date="2023" name="Plant J.">
        <title>The genome of the king protea, Protea cynaroides.</title>
        <authorList>
            <person name="Chang J."/>
            <person name="Duong T.A."/>
            <person name="Schoeman C."/>
            <person name="Ma X."/>
            <person name="Roodt D."/>
            <person name="Barker N."/>
            <person name="Li Z."/>
            <person name="Van de Peer Y."/>
            <person name="Mizrachi E."/>
        </authorList>
    </citation>
    <scope>NUCLEOTIDE SEQUENCE</scope>
    <source>
        <tissue evidence="7">Young leaves</tissue>
    </source>
</reference>
<dbReference type="PANTHER" id="PTHR32001">
    <property type="entry name" value="KERATINOCYTE-ASSOCIATED PROTEIN 2"/>
    <property type="match status" value="1"/>
</dbReference>
<sequence>MKVKTKQKAPTADKQLGGAQLPPIEPPGKQLDTSHFLDYRSLGHPVASNFEQLLQQDGLDIRCFLKNFKIEVAHSSLFIFIFGKLCLFNKAPCFALVHLGISTIEERLEECFQHRYTGKVQGIPKKTLADDKTTLEEYFQDRYLGKFIGNFQETCGMRTGWGAVLLAEAIALIAASTVHRVCITTCFLFSVGLLYEINKISGVMLSKTEGRTKRH</sequence>
<dbReference type="EMBL" id="JAMYWD010000009">
    <property type="protein sequence ID" value="KAJ4959675.1"/>
    <property type="molecule type" value="Genomic_DNA"/>
</dbReference>
<evidence type="ECO:0000256" key="4">
    <source>
        <dbReference type="ARBA" id="ARBA00022989"/>
    </source>
</evidence>
<organism evidence="7 8">
    <name type="scientific">Protea cynaroides</name>
    <dbReference type="NCBI Taxonomy" id="273540"/>
    <lineage>
        <taxon>Eukaryota</taxon>
        <taxon>Viridiplantae</taxon>
        <taxon>Streptophyta</taxon>
        <taxon>Embryophyta</taxon>
        <taxon>Tracheophyta</taxon>
        <taxon>Spermatophyta</taxon>
        <taxon>Magnoliopsida</taxon>
        <taxon>Proteales</taxon>
        <taxon>Proteaceae</taxon>
        <taxon>Protea</taxon>
    </lineage>
</organism>
<dbReference type="OrthoDB" id="1111004at2759"/>
<dbReference type="PANTHER" id="PTHR32001:SF1">
    <property type="entry name" value="KERATINOCYTE-ASSOCIATED PROTEIN 2"/>
    <property type="match status" value="1"/>
</dbReference>
<keyword evidence="8" id="KW-1185">Reference proteome</keyword>
<dbReference type="InterPro" id="IPR018614">
    <property type="entry name" value="KRTCAP2"/>
</dbReference>
<comment type="similarity">
    <text evidence="2">Belongs to the KRTCAP2 family.</text>
</comment>
<proteinExistence type="inferred from homology"/>
<evidence type="ECO:0000256" key="3">
    <source>
        <dbReference type="ARBA" id="ARBA00022692"/>
    </source>
</evidence>
<keyword evidence="4" id="KW-1133">Transmembrane helix</keyword>
<dbReference type="Proteomes" id="UP001141806">
    <property type="component" value="Unassembled WGS sequence"/>
</dbReference>
<dbReference type="Pfam" id="PF09775">
    <property type="entry name" value="Keratin_assoc"/>
    <property type="match status" value="1"/>
</dbReference>
<keyword evidence="5" id="KW-0472">Membrane</keyword>
<evidence type="ECO:0000256" key="1">
    <source>
        <dbReference type="ARBA" id="ARBA00004141"/>
    </source>
</evidence>
<evidence type="ECO:0000256" key="2">
    <source>
        <dbReference type="ARBA" id="ARBA00007279"/>
    </source>
</evidence>
<keyword evidence="3" id="KW-0812">Transmembrane</keyword>
<gene>
    <name evidence="7" type="ORF">NE237_019585</name>
</gene>
<evidence type="ECO:0000256" key="5">
    <source>
        <dbReference type="ARBA" id="ARBA00023136"/>
    </source>
</evidence>
<dbReference type="AlphaFoldDB" id="A0A9Q0K2N1"/>
<evidence type="ECO:0000313" key="8">
    <source>
        <dbReference type="Proteomes" id="UP001141806"/>
    </source>
</evidence>
<accession>A0A9Q0K2N1</accession>
<comment type="subcellular location">
    <subcellularLocation>
        <location evidence="1">Membrane</location>
        <topology evidence="1">Multi-pass membrane protein</topology>
    </subcellularLocation>
</comment>
<name>A0A9Q0K2N1_9MAGN</name>
<comment type="caution">
    <text evidence="7">The sequence shown here is derived from an EMBL/GenBank/DDBJ whole genome shotgun (WGS) entry which is preliminary data.</text>
</comment>
<feature type="region of interest" description="Disordered" evidence="6">
    <location>
        <begin position="1"/>
        <end position="24"/>
    </location>
</feature>
<protein>
    <submittedName>
        <fullName evidence="7">Uncharacterized protein</fullName>
    </submittedName>
</protein>
<dbReference type="GO" id="GO:0016020">
    <property type="term" value="C:membrane"/>
    <property type="evidence" value="ECO:0007669"/>
    <property type="project" value="UniProtKB-SubCell"/>
</dbReference>